<dbReference type="PANTHER" id="PTHR38834">
    <property type="entry name" value="PERIPLASMIC SUBSTRATE BINDING PROTEIN FAMILY 3"/>
    <property type="match status" value="1"/>
</dbReference>
<proteinExistence type="predicted"/>
<dbReference type="InterPro" id="IPR001638">
    <property type="entry name" value="Solute-binding_3/MltF_N"/>
</dbReference>
<protein>
    <submittedName>
        <fullName evidence="2">Transporter substrate-binding domain-containing protein</fullName>
    </submittedName>
</protein>
<sequence>MTKRFEIASWNTQRLSMKLSSPLCNGLICCTIVLLLFFTIQQSRAQEVIKILAVDFPPFEIENGERGLPGFDVETVTAAFGRKGIEVLIEFMPWARAVEMGQKGKVSGILSCADAPVRKQHFWLSEPISYSKRGFVAREDTEIESLGSLAEAKDYKVGSVQGYVFSQELNEAGVDHDLSPNDRSALKKLISGRIELLYSELNVVRYLTKSMSEDVSLKYYPVSTKAYHLCISKRWPDAASVLTRFNEGFMEILSDGSYEEIQGKYR</sequence>
<dbReference type="SMART" id="SM00062">
    <property type="entry name" value="PBPb"/>
    <property type="match status" value="1"/>
</dbReference>
<organism evidence="2 3">
    <name type="scientific">Kiloniella laminariae</name>
    <dbReference type="NCBI Taxonomy" id="454162"/>
    <lineage>
        <taxon>Bacteria</taxon>
        <taxon>Pseudomonadati</taxon>
        <taxon>Pseudomonadota</taxon>
        <taxon>Alphaproteobacteria</taxon>
        <taxon>Rhodospirillales</taxon>
        <taxon>Kiloniellaceae</taxon>
        <taxon>Kiloniella</taxon>
    </lineage>
</organism>
<gene>
    <name evidence="2" type="ORF">O4H49_07150</name>
</gene>
<dbReference type="RefSeq" id="WP_269422739.1">
    <property type="nucleotide sequence ID" value="NZ_JAPWGY010000002.1"/>
</dbReference>
<evidence type="ECO:0000259" key="1">
    <source>
        <dbReference type="SMART" id="SM00062"/>
    </source>
</evidence>
<feature type="domain" description="Solute-binding protein family 3/N-terminal" evidence="1">
    <location>
        <begin position="48"/>
        <end position="266"/>
    </location>
</feature>
<dbReference type="Gene3D" id="3.40.190.10">
    <property type="entry name" value="Periplasmic binding protein-like II"/>
    <property type="match status" value="2"/>
</dbReference>
<keyword evidence="3" id="KW-1185">Reference proteome</keyword>
<dbReference type="SUPFAM" id="SSF53850">
    <property type="entry name" value="Periplasmic binding protein-like II"/>
    <property type="match status" value="1"/>
</dbReference>
<evidence type="ECO:0000313" key="2">
    <source>
        <dbReference type="EMBL" id="MCZ4280548.1"/>
    </source>
</evidence>
<dbReference type="EMBL" id="JAPWGY010000002">
    <property type="protein sequence ID" value="MCZ4280548.1"/>
    <property type="molecule type" value="Genomic_DNA"/>
</dbReference>
<dbReference type="PANTHER" id="PTHR38834:SF3">
    <property type="entry name" value="SOLUTE-BINDING PROTEIN FAMILY 3_N-TERMINAL DOMAIN-CONTAINING PROTEIN"/>
    <property type="match status" value="1"/>
</dbReference>
<name>A0ABT4LHG2_9PROT</name>
<reference evidence="2" key="1">
    <citation type="submission" date="2022-12" db="EMBL/GenBank/DDBJ databases">
        <title>Bacterial isolates from different developmental stages of Nematostella vectensis.</title>
        <authorList>
            <person name="Fraune S."/>
        </authorList>
    </citation>
    <scope>NUCLEOTIDE SEQUENCE</scope>
    <source>
        <strain evidence="2">G21630-S1</strain>
    </source>
</reference>
<dbReference type="Pfam" id="PF00497">
    <property type="entry name" value="SBP_bac_3"/>
    <property type="match status" value="1"/>
</dbReference>
<comment type="caution">
    <text evidence="2">The sequence shown here is derived from an EMBL/GenBank/DDBJ whole genome shotgun (WGS) entry which is preliminary data.</text>
</comment>
<accession>A0ABT4LHG2</accession>
<evidence type="ECO:0000313" key="3">
    <source>
        <dbReference type="Proteomes" id="UP001069802"/>
    </source>
</evidence>
<dbReference type="Proteomes" id="UP001069802">
    <property type="component" value="Unassembled WGS sequence"/>
</dbReference>